<dbReference type="EMBL" id="SJPX01000005">
    <property type="protein sequence ID" value="TWU48086.1"/>
    <property type="molecule type" value="Genomic_DNA"/>
</dbReference>
<feature type="region of interest" description="Disordered" evidence="1">
    <location>
        <begin position="178"/>
        <end position="206"/>
    </location>
</feature>
<comment type="caution">
    <text evidence="2">The sequence shown here is derived from an EMBL/GenBank/DDBJ whole genome shotgun (WGS) entry which is preliminary data.</text>
</comment>
<gene>
    <name evidence="2" type="ORF">Poly59_49310</name>
</gene>
<evidence type="ECO:0000313" key="3">
    <source>
        <dbReference type="Proteomes" id="UP000317977"/>
    </source>
</evidence>
<accession>A0A5C6EKG1</accession>
<proteinExistence type="predicted"/>
<protein>
    <recommendedName>
        <fullName evidence="4">HicB family protein</fullName>
    </recommendedName>
</protein>
<reference evidence="2 3" key="1">
    <citation type="submission" date="2019-02" db="EMBL/GenBank/DDBJ databases">
        <title>Deep-cultivation of Planctomycetes and their phenomic and genomic characterization uncovers novel biology.</title>
        <authorList>
            <person name="Wiegand S."/>
            <person name="Jogler M."/>
            <person name="Boedeker C."/>
            <person name="Pinto D."/>
            <person name="Vollmers J."/>
            <person name="Rivas-Marin E."/>
            <person name="Kohn T."/>
            <person name="Peeters S.H."/>
            <person name="Heuer A."/>
            <person name="Rast P."/>
            <person name="Oberbeckmann S."/>
            <person name="Bunk B."/>
            <person name="Jeske O."/>
            <person name="Meyerdierks A."/>
            <person name="Storesund J.E."/>
            <person name="Kallscheuer N."/>
            <person name="Luecker S."/>
            <person name="Lage O.M."/>
            <person name="Pohl T."/>
            <person name="Merkel B.J."/>
            <person name="Hornburger P."/>
            <person name="Mueller R.-W."/>
            <person name="Bruemmer F."/>
            <person name="Labrenz M."/>
            <person name="Spormann A.M."/>
            <person name="Op Den Camp H."/>
            <person name="Overmann J."/>
            <person name="Amann R."/>
            <person name="Jetten M.S.M."/>
            <person name="Mascher T."/>
            <person name="Medema M.H."/>
            <person name="Devos D.P."/>
            <person name="Kaster A.-K."/>
            <person name="Ovreas L."/>
            <person name="Rohde M."/>
            <person name="Galperin M.Y."/>
            <person name="Jogler C."/>
        </authorList>
    </citation>
    <scope>NUCLEOTIDE SEQUENCE [LARGE SCALE GENOMIC DNA]</scope>
    <source>
        <strain evidence="2 3">Poly59</strain>
    </source>
</reference>
<evidence type="ECO:0000313" key="2">
    <source>
        <dbReference type="EMBL" id="TWU48086.1"/>
    </source>
</evidence>
<organism evidence="2 3">
    <name type="scientific">Rubripirellula reticaptiva</name>
    <dbReference type="NCBI Taxonomy" id="2528013"/>
    <lineage>
        <taxon>Bacteria</taxon>
        <taxon>Pseudomonadati</taxon>
        <taxon>Planctomycetota</taxon>
        <taxon>Planctomycetia</taxon>
        <taxon>Pirellulales</taxon>
        <taxon>Pirellulaceae</taxon>
        <taxon>Rubripirellula</taxon>
    </lineage>
</organism>
<dbReference type="OrthoDB" id="268431at2"/>
<evidence type="ECO:0008006" key="4">
    <source>
        <dbReference type="Google" id="ProtNLM"/>
    </source>
</evidence>
<evidence type="ECO:0000256" key="1">
    <source>
        <dbReference type="SAM" id="MobiDB-lite"/>
    </source>
</evidence>
<keyword evidence="3" id="KW-1185">Reference proteome</keyword>
<feature type="region of interest" description="Disordered" evidence="1">
    <location>
        <begin position="1"/>
        <end position="29"/>
    </location>
</feature>
<dbReference type="Proteomes" id="UP000317977">
    <property type="component" value="Unassembled WGS sequence"/>
</dbReference>
<sequence>MASFNHSTSNPFAGDQAQNTSPSRLTSPASITSHVETLANRVASAATSDPGLSAELQARAGEVMKAAEAQFALSGSWVAFYREMLGTEGLVQRTFPTTTEFAQFQKSKQFAELQEMVAALRSHESSKGDTNEPEKMITIRLPKSLHDALTQESNELNLSINKLCISKLLQRIESRFVPVQQGRRRGRKPGPQGPRKKTSPEQTSDN</sequence>
<dbReference type="AlphaFoldDB" id="A0A5C6EKG1"/>
<dbReference type="RefSeq" id="WP_146536498.1">
    <property type="nucleotide sequence ID" value="NZ_SJPX01000005.1"/>
</dbReference>
<name>A0A5C6EKG1_9BACT</name>